<proteinExistence type="predicted"/>
<dbReference type="GeneID" id="6165554"/>
<evidence type="ECO:0000313" key="3">
    <source>
        <dbReference type="Proteomes" id="UP000001694"/>
    </source>
</evidence>
<name>B1YCZ5_PYRNV</name>
<evidence type="ECO:0008006" key="4">
    <source>
        <dbReference type="Google" id="ProtNLM"/>
    </source>
</evidence>
<evidence type="ECO:0000313" key="2">
    <source>
        <dbReference type="EMBL" id="ACB39658.1"/>
    </source>
</evidence>
<dbReference type="InterPro" id="IPR009198">
    <property type="entry name" value="UCP014484_TM"/>
</dbReference>
<protein>
    <recommendedName>
        <fullName evidence="4">DUF2208 domain-containing protein</fullName>
    </recommendedName>
</protein>
<dbReference type="OrthoDB" id="28331at2157"/>
<dbReference type="KEGG" id="tne:Tneu_0719"/>
<sequence length="227" mass="25892">MRRVLISAVSILAFATILTFFPSDYFTAVLLYFVLFFAVSIFIGVRTYRRGIANVQEISRGKPLMEIDEKEVDKLLEKDKALMDEYRKFARASFMPLLILPGFILLATFLFPTLPHVAETSLGASIGPTAARFISYVAIFSVFSAISMLAFKPPVVPRIVRSLKVYEAGVVIDKTLGLKAPLEVSEYKINEERRFIEFKLNNQVFRIYHRDVKELDAVLSRLLRLKQ</sequence>
<accession>B1YCZ5</accession>
<keyword evidence="1" id="KW-1133">Transmembrane helix</keyword>
<gene>
    <name evidence="2" type="ordered locus">Tneu_0719</name>
</gene>
<dbReference type="Proteomes" id="UP000001694">
    <property type="component" value="Chromosome"/>
</dbReference>
<feature type="transmembrane region" description="Helical" evidence="1">
    <location>
        <begin position="92"/>
        <end position="113"/>
    </location>
</feature>
<dbReference type="STRING" id="444157.Tneu_0719"/>
<keyword evidence="3" id="KW-1185">Reference proteome</keyword>
<organism evidence="2 3">
    <name type="scientific">Pyrobaculum neutrophilum (strain DSM 2338 / JCM 9278 / NBRC 100436 / V24Sta)</name>
    <name type="common">Thermoproteus neutrophilus</name>
    <dbReference type="NCBI Taxonomy" id="444157"/>
    <lineage>
        <taxon>Archaea</taxon>
        <taxon>Thermoproteota</taxon>
        <taxon>Thermoprotei</taxon>
        <taxon>Thermoproteales</taxon>
        <taxon>Thermoproteaceae</taxon>
        <taxon>Pyrobaculum</taxon>
    </lineage>
</organism>
<keyword evidence="1" id="KW-0812">Transmembrane</keyword>
<reference evidence="2" key="1">
    <citation type="submission" date="2008-03" db="EMBL/GenBank/DDBJ databases">
        <title>Complete sequence of Thermoproteus neutrophilus V24Sta.</title>
        <authorList>
            <consortium name="US DOE Joint Genome Institute"/>
            <person name="Copeland A."/>
            <person name="Lucas S."/>
            <person name="Lapidus A."/>
            <person name="Glavina del Rio T."/>
            <person name="Dalin E."/>
            <person name="Tice H."/>
            <person name="Bruce D."/>
            <person name="Goodwin L."/>
            <person name="Pitluck S."/>
            <person name="Sims D."/>
            <person name="Brettin T."/>
            <person name="Detter J.C."/>
            <person name="Han C."/>
            <person name="Kuske C.R."/>
            <person name="Schmutz J."/>
            <person name="Larimer F."/>
            <person name="Land M."/>
            <person name="Hauser L."/>
            <person name="Kyrpides N."/>
            <person name="Mikhailova N."/>
            <person name="Biddle J.F."/>
            <person name="Zhang Z."/>
            <person name="Fitz-Gibbon S.T."/>
            <person name="Lowe T.M."/>
            <person name="Saltikov C."/>
            <person name="House C.H."/>
            <person name="Richardson P."/>
        </authorList>
    </citation>
    <scope>NUCLEOTIDE SEQUENCE [LARGE SCALE GENOMIC DNA]</scope>
    <source>
        <strain evidence="2">V24Sta</strain>
    </source>
</reference>
<dbReference type="eggNOG" id="arCOG04319">
    <property type="taxonomic scope" value="Archaea"/>
</dbReference>
<dbReference type="EMBL" id="CP001014">
    <property type="protein sequence ID" value="ACB39658.1"/>
    <property type="molecule type" value="Genomic_DNA"/>
</dbReference>
<dbReference type="HOGENOM" id="CLU_1122678_0_0_2"/>
<feature type="transmembrane region" description="Helical" evidence="1">
    <location>
        <begin position="25"/>
        <end position="45"/>
    </location>
</feature>
<dbReference type="Pfam" id="PF09973">
    <property type="entry name" value="DUF2208"/>
    <property type="match status" value="1"/>
</dbReference>
<evidence type="ECO:0000256" key="1">
    <source>
        <dbReference type="SAM" id="Phobius"/>
    </source>
</evidence>
<dbReference type="RefSeq" id="WP_012350078.1">
    <property type="nucleotide sequence ID" value="NC_010525.1"/>
</dbReference>
<dbReference type="AlphaFoldDB" id="B1YCZ5"/>
<feature type="transmembrane region" description="Helical" evidence="1">
    <location>
        <begin position="133"/>
        <end position="151"/>
    </location>
</feature>
<keyword evidence="1" id="KW-0472">Membrane</keyword>